<comment type="caution">
    <text evidence="2">The sequence shown here is derived from an EMBL/GenBank/DDBJ whole genome shotgun (WGS) entry which is preliminary data.</text>
</comment>
<evidence type="ECO:0000256" key="1">
    <source>
        <dbReference type="SAM" id="Phobius"/>
    </source>
</evidence>
<proteinExistence type="predicted"/>
<dbReference type="Proteomes" id="UP000798602">
    <property type="component" value="Unassembled WGS sequence"/>
</dbReference>
<feature type="transmembrane region" description="Helical" evidence="1">
    <location>
        <begin position="48"/>
        <end position="68"/>
    </location>
</feature>
<evidence type="ECO:0000313" key="2">
    <source>
        <dbReference type="EMBL" id="NBL64390.1"/>
    </source>
</evidence>
<keyword evidence="1" id="KW-1133">Transmembrane helix</keyword>
<accession>A0ABW9Z6C7</accession>
<sequence length="108" mass="13530">MLVLVSKFFIPKGYRGITIFPFVILHSIEDKEDLCLLNHEKIHIRQQIEMLVLPFYIWYVIEFFIKFLKYKNWNKAYRNISFEKECYTNEMNLNYLKKRTFWHFFKYL</sequence>
<reference evidence="3" key="1">
    <citation type="submission" date="2020-01" db="EMBL/GenBank/DDBJ databases">
        <title>Sphingomonas sp. strain CSW-10.</title>
        <authorList>
            <person name="Chen W.-M."/>
        </authorList>
    </citation>
    <scope>NUCLEOTIDE SEQUENCE [LARGE SCALE GENOMIC DNA]</scope>
    <source>
        <strain evidence="3">NST-5</strain>
    </source>
</reference>
<dbReference type="RefSeq" id="WP_166536219.1">
    <property type="nucleotide sequence ID" value="NZ_JAABLM010000004.1"/>
</dbReference>
<dbReference type="EMBL" id="JAABLM010000004">
    <property type="protein sequence ID" value="NBL64390.1"/>
    <property type="molecule type" value="Genomic_DNA"/>
</dbReference>
<evidence type="ECO:0000313" key="3">
    <source>
        <dbReference type="Proteomes" id="UP000798602"/>
    </source>
</evidence>
<name>A0ABW9Z6C7_9FLAO</name>
<evidence type="ECO:0008006" key="4">
    <source>
        <dbReference type="Google" id="ProtNLM"/>
    </source>
</evidence>
<keyword evidence="3" id="KW-1185">Reference proteome</keyword>
<gene>
    <name evidence="2" type="ORF">GV828_04135</name>
</gene>
<keyword evidence="1" id="KW-0812">Transmembrane</keyword>
<keyword evidence="1" id="KW-0472">Membrane</keyword>
<protein>
    <recommendedName>
        <fullName evidence="4">Peptidase M56 domain-containing protein</fullName>
    </recommendedName>
</protein>
<organism evidence="2 3">
    <name type="scientific">Flavobacterium ichthyis</name>
    <dbReference type="NCBI Taxonomy" id="2698827"/>
    <lineage>
        <taxon>Bacteria</taxon>
        <taxon>Pseudomonadati</taxon>
        <taxon>Bacteroidota</taxon>
        <taxon>Flavobacteriia</taxon>
        <taxon>Flavobacteriales</taxon>
        <taxon>Flavobacteriaceae</taxon>
        <taxon>Flavobacterium</taxon>
    </lineage>
</organism>